<evidence type="ECO:0000256" key="1">
    <source>
        <dbReference type="SAM" id="Phobius"/>
    </source>
</evidence>
<evidence type="ECO:0000313" key="2">
    <source>
        <dbReference type="EMBL" id="WAL61728.1"/>
    </source>
</evidence>
<dbReference type="RefSeq" id="WP_268611766.1">
    <property type="nucleotide sequence ID" value="NZ_CP113797.1"/>
</dbReference>
<name>A0A9E9C9L2_9CYAN</name>
<dbReference type="Proteomes" id="UP001163152">
    <property type="component" value="Chromosome"/>
</dbReference>
<keyword evidence="1" id="KW-1133">Transmembrane helix</keyword>
<dbReference type="SUPFAM" id="SSF103473">
    <property type="entry name" value="MFS general substrate transporter"/>
    <property type="match status" value="1"/>
</dbReference>
<sequence>MSDNKTLKRWRSCLLWSVRWGHHANFWVEPLTNRFNLADVLTGAIVGRTLIFFLILLLPNFITFIILASLLGITNSFPMPLISAILSVNTDQREQGEI</sequence>
<accession>A0A9E9C9L2</accession>
<dbReference type="AlphaFoldDB" id="A0A9E9C9L2"/>
<dbReference type="InterPro" id="IPR036259">
    <property type="entry name" value="MFS_trans_sf"/>
</dbReference>
<keyword evidence="1" id="KW-0812">Transmembrane</keyword>
<gene>
    <name evidence="2" type="ORF">OXH18_07010</name>
</gene>
<keyword evidence="1" id="KW-0472">Membrane</keyword>
<protein>
    <submittedName>
        <fullName evidence="2">Uncharacterized protein</fullName>
    </submittedName>
</protein>
<organism evidence="2 3">
    <name type="scientific">Thermocoleostomius sinensis A174</name>
    <dbReference type="NCBI Taxonomy" id="2016057"/>
    <lineage>
        <taxon>Bacteria</taxon>
        <taxon>Bacillati</taxon>
        <taxon>Cyanobacteriota</taxon>
        <taxon>Cyanophyceae</taxon>
        <taxon>Oculatellales</taxon>
        <taxon>Oculatellaceae</taxon>
        <taxon>Thermocoleostomius</taxon>
    </lineage>
</organism>
<dbReference type="Gene3D" id="1.20.1250.20">
    <property type="entry name" value="MFS general substrate transporter like domains"/>
    <property type="match status" value="1"/>
</dbReference>
<dbReference type="KEGG" id="tsin:OXH18_07010"/>
<feature type="transmembrane region" description="Helical" evidence="1">
    <location>
        <begin position="50"/>
        <end position="73"/>
    </location>
</feature>
<keyword evidence="3" id="KW-1185">Reference proteome</keyword>
<reference evidence="2" key="1">
    <citation type="submission" date="2022-12" db="EMBL/GenBank/DDBJ databases">
        <title>Polyphasic identification of a Novel Hot-Spring Cyanobacterium Ocullathermofonsia sinensis gen nov. sp. nov. and Genomic Insights on its Adaptations to the Thermal Habitat.</title>
        <authorList>
            <person name="Daroch M."/>
            <person name="Tang J."/>
            <person name="Jiang Y."/>
        </authorList>
    </citation>
    <scope>NUCLEOTIDE SEQUENCE</scope>
    <source>
        <strain evidence="2">PKUAC-SCTA174</strain>
    </source>
</reference>
<evidence type="ECO:0000313" key="3">
    <source>
        <dbReference type="Proteomes" id="UP001163152"/>
    </source>
</evidence>
<proteinExistence type="predicted"/>
<dbReference type="EMBL" id="CP113797">
    <property type="protein sequence ID" value="WAL61728.1"/>
    <property type="molecule type" value="Genomic_DNA"/>
</dbReference>